<dbReference type="UniPathway" id="UPA00232"/>
<dbReference type="OrthoDB" id="6329284at2759"/>
<dbReference type="NCBIfam" id="TIGR01934">
    <property type="entry name" value="MenG_MenH_UbiE"/>
    <property type="match status" value="1"/>
</dbReference>
<dbReference type="HAMAP" id="MF_01813">
    <property type="entry name" value="MenG_UbiE_methyltr"/>
    <property type="match status" value="1"/>
</dbReference>
<dbReference type="InterPro" id="IPR029063">
    <property type="entry name" value="SAM-dependent_MTases_sf"/>
</dbReference>
<accession>A0A814HS03</accession>
<dbReference type="Pfam" id="PF01209">
    <property type="entry name" value="Ubie_methyltran"/>
    <property type="match status" value="1"/>
</dbReference>
<dbReference type="InterPro" id="IPR023576">
    <property type="entry name" value="UbiE/COQ5_MeTrFase_CS"/>
</dbReference>
<keyword evidence="2 6" id="KW-0808">Transferase</keyword>
<reference evidence="7" key="1">
    <citation type="submission" date="2021-02" db="EMBL/GenBank/DDBJ databases">
        <authorList>
            <person name="Nowell W R."/>
        </authorList>
    </citation>
    <scope>NUCLEOTIDE SEQUENCE</scope>
    <source>
        <strain evidence="7">Ploen Becks lab</strain>
    </source>
</reference>
<dbReference type="CDD" id="cd02440">
    <property type="entry name" value="AdoMet_MTases"/>
    <property type="match status" value="1"/>
</dbReference>
<comment type="subunit">
    <text evidence="5">Component of a multi-subunit COQ enzyme complex, composed of at least COQ3, COQ4, COQ5, COQ6, COQ7 and COQ9. Interacts with PYURF; the interaction is direct, stabilizes COQ5 protein and associates PYURF with COQ enzyme complex.</text>
</comment>
<dbReference type="Gene3D" id="3.40.50.150">
    <property type="entry name" value="Vaccinia Virus protein VP39"/>
    <property type="match status" value="1"/>
</dbReference>
<comment type="catalytic activity">
    <reaction evidence="6">
        <text>a 2-methoxy-6-(all-trans-polyprenyl)benzene-1,4-diol + S-adenosyl-L-methionine = a 5-methoxy-2-methyl-3-(all-trans-polyprenyl)benzene-1,4-diol + S-adenosyl-L-homocysteine + H(+)</text>
        <dbReference type="Rhea" id="RHEA:28286"/>
        <dbReference type="Rhea" id="RHEA-COMP:10858"/>
        <dbReference type="Rhea" id="RHEA-COMP:10859"/>
        <dbReference type="ChEBI" id="CHEBI:15378"/>
        <dbReference type="ChEBI" id="CHEBI:57856"/>
        <dbReference type="ChEBI" id="CHEBI:59789"/>
        <dbReference type="ChEBI" id="CHEBI:84166"/>
        <dbReference type="ChEBI" id="CHEBI:84167"/>
        <dbReference type="EC" id="2.1.1.201"/>
    </reaction>
</comment>
<dbReference type="PANTHER" id="PTHR43591">
    <property type="entry name" value="METHYLTRANSFERASE"/>
    <property type="match status" value="1"/>
</dbReference>
<keyword evidence="3 6" id="KW-0831">Ubiquinone biosynthesis</keyword>
<dbReference type="GO" id="GO:0031314">
    <property type="term" value="C:extrinsic component of mitochondrial inner membrane"/>
    <property type="evidence" value="ECO:0007669"/>
    <property type="project" value="UniProtKB-UniRule"/>
</dbReference>
<gene>
    <name evidence="7" type="ORF">OXX778_LOCUS17029</name>
</gene>
<comment type="pathway">
    <text evidence="6">Cofactor biosynthesis; ubiquinone biosynthesis.</text>
</comment>
<comment type="caution">
    <text evidence="7">The sequence shown here is derived from an EMBL/GenBank/DDBJ whole genome shotgun (WGS) entry which is preliminary data.</text>
</comment>
<evidence type="ECO:0000256" key="1">
    <source>
        <dbReference type="ARBA" id="ARBA00022603"/>
    </source>
</evidence>
<feature type="binding site" evidence="6">
    <location>
        <position position="128"/>
    </location>
    <ligand>
        <name>S-adenosyl-L-methionine</name>
        <dbReference type="ChEBI" id="CHEBI:59789"/>
    </ligand>
</feature>
<dbReference type="PROSITE" id="PS01184">
    <property type="entry name" value="UBIE_2"/>
    <property type="match status" value="1"/>
</dbReference>
<evidence type="ECO:0000256" key="6">
    <source>
        <dbReference type="HAMAP-Rule" id="MF_03191"/>
    </source>
</evidence>
<comment type="subcellular location">
    <subcellularLocation>
        <location evidence="6">Mitochondrion inner membrane</location>
        <topology evidence="6">Peripheral membrane protein</topology>
        <orientation evidence="6">Matrix side</orientation>
    </subcellularLocation>
</comment>
<evidence type="ECO:0000256" key="5">
    <source>
        <dbReference type="ARBA" id="ARBA00046387"/>
    </source>
</evidence>
<comment type="function">
    <text evidence="6">Methyltransferase required for the conversion of 2-polyprenyl-6-methoxy-1,4-benzoquinol (DDMQH2) to 2-polyprenyl-3-methyl-6-methoxy-1,4-benzoquinol (DMQH2).</text>
</comment>
<protein>
    <recommendedName>
        <fullName evidence="6">2-methoxy-6-polyprenyl-1,4-benzoquinol methylase, mitochondrial</fullName>
        <ecNumber evidence="6">2.1.1.201</ecNumber>
    </recommendedName>
    <alternativeName>
        <fullName evidence="6">Ubiquinone biosynthesis methyltransferase COQ5</fullName>
    </alternativeName>
</protein>
<keyword evidence="6" id="KW-0472">Membrane</keyword>
<feature type="binding site" evidence="6">
    <location>
        <begin position="156"/>
        <end position="157"/>
    </location>
    <ligand>
        <name>S-adenosyl-L-methionine</name>
        <dbReference type="ChEBI" id="CHEBI:59789"/>
    </ligand>
</feature>
<comment type="caution">
    <text evidence="6">Lacks conserved residue(s) required for the propagation of feature annotation.</text>
</comment>
<keyword evidence="8" id="KW-1185">Reference proteome</keyword>
<evidence type="ECO:0000313" key="8">
    <source>
        <dbReference type="Proteomes" id="UP000663879"/>
    </source>
</evidence>
<organism evidence="7 8">
    <name type="scientific">Brachionus calyciflorus</name>
    <dbReference type="NCBI Taxonomy" id="104777"/>
    <lineage>
        <taxon>Eukaryota</taxon>
        <taxon>Metazoa</taxon>
        <taxon>Spiralia</taxon>
        <taxon>Gnathifera</taxon>
        <taxon>Rotifera</taxon>
        <taxon>Eurotatoria</taxon>
        <taxon>Monogononta</taxon>
        <taxon>Pseudotrocha</taxon>
        <taxon>Ploima</taxon>
        <taxon>Brachionidae</taxon>
        <taxon>Brachionus</taxon>
    </lineage>
</organism>
<dbReference type="GO" id="GO:0032259">
    <property type="term" value="P:methylation"/>
    <property type="evidence" value="ECO:0007669"/>
    <property type="project" value="UniProtKB-KW"/>
</dbReference>
<dbReference type="EMBL" id="CAJNOC010004223">
    <property type="protein sequence ID" value="CAF1013901.1"/>
    <property type="molecule type" value="Genomic_DNA"/>
</dbReference>
<name>A0A814HS03_9BILA</name>
<dbReference type="PROSITE" id="PS01183">
    <property type="entry name" value="UBIE_1"/>
    <property type="match status" value="1"/>
</dbReference>
<dbReference type="GO" id="GO:0008425">
    <property type="term" value="F:2-methoxy-6-polyprenyl-1,4-benzoquinol methyltransferase activity"/>
    <property type="evidence" value="ECO:0007669"/>
    <property type="project" value="UniProtKB-UniRule"/>
</dbReference>
<keyword evidence="1 6" id="KW-0489">Methyltransferase</keyword>
<feature type="binding site" evidence="6">
    <location>
        <position position="97"/>
    </location>
    <ligand>
        <name>S-adenosyl-L-methionine</name>
        <dbReference type="ChEBI" id="CHEBI:59789"/>
    </ligand>
</feature>
<evidence type="ECO:0000256" key="3">
    <source>
        <dbReference type="ARBA" id="ARBA00022688"/>
    </source>
</evidence>
<dbReference type="PANTHER" id="PTHR43591:SF24">
    <property type="entry name" value="2-METHOXY-6-POLYPRENYL-1,4-BENZOQUINOL METHYLASE, MITOCHONDRIAL"/>
    <property type="match status" value="1"/>
</dbReference>
<keyword evidence="6" id="KW-0496">Mitochondrion</keyword>
<dbReference type="InterPro" id="IPR004033">
    <property type="entry name" value="UbiE/COQ5_MeTrFase"/>
</dbReference>
<dbReference type="EC" id="2.1.1.201" evidence="6"/>
<dbReference type="FunFam" id="3.40.50.150:FF:000064">
    <property type="entry name" value="2-methoxy-6-polyprenyl-1,4-benzoquinol methylase, mitochondrial"/>
    <property type="match status" value="1"/>
</dbReference>
<sequence>MLKISKAFFRQQSNVINLSIRALSTGTNSQEADFGFKKVKYEEKQAKVNEVFNNVAEKYDLMNDAMSFGLHRLWKNQFIQDIEPTPGMRLIDVAGGTGDITFRYLNYLKNLNPGHFDNSRDIVATVCDINENMLNVGKDRSINLGFQDKINWKVGNAENLILEKENTYDVYTIAFGIRNCTNLENVLKEAYRVLKPGGRFMCLEFSRTENPVFKRVYDFYSFQMIPVMGYLIAGDWNSYQYLVESIRMFPSQDEFASLISDCGFRLVSYKNLTNGAVAIHSGFKF</sequence>
<dbReference type="Proteomes" id="UP000663879">
    <property type="component" value="Unassembled WGS sequence"/>
</dbReference>
<dbReference type="PROSITE" id="PS51608">
    <property type="entry name" value="SAM_MT_UBIE"/>
    <property type="match status" value="1"/>
</dbReference>
<evidence type="ECO:0000256" key="2">
    <source>
        <dbReference type="ARBA" id="ARBA00022679"/>
    </source>
</evidence>
<keyword evidence="4 6" id="KW-0949">S-adenosyl-L-methionine</keyword>
<comment type="similarity">
    <text evidence="6">Belongs to the class I-like SAM-binding methyltransferase superfamily. MenG/UbiE family.</text>
</comment>
<evidence type="ECO:0000256" key="4">
    <source>
        <dbReference type="ARBA" id="ARBA00022691"/>
    </source>
</evidence>
<dbReference type="SUPFAM" id="SSF53335">
    <property type="entry name" value="S-adenosyl-L-methionine-dependent methyltransferases"/>
    <property type="match status" value="1"/>
</dbReference>
<evidence type="ECO:0000313" key="7">
    <source>
        <dbReference type="EMBL" id="CAF1013901.1"/>
    </source>
</evidence>
<keyword evidence="6" id="KW-0999">Mitochondrion inner membrane</keyword>
<proteinExistence type="inferred from homology"/>
<dbReference type="AlphaFoldDB" id="A0A814HS03"/>